<dbReference type="OrthoDB" id="9780269at2"/>
<dbReference type="InterPro" id="IPR022742">
    <property type="entry name" value="Hydrolase_4"/>
</dbReference>
<reference evidence="2 3" key="1">
    <citation type="journal article" date="2018" name="Syst. Appl. Microbiol.">
        <title>Abditibacterium utsteinense sp. nov., the first cultivated member of candidate phylum FBP, isolated from ice-free Antarctic soil samples.</title>
        <authorList>
            <person name="Tahon G."/>
            <person name="Tytgat B."/>
            <person name="Lebbe L."/>
            <person name="Carlier A."/>
            <person name="Willems A."/>
        </authorList>
    </citation>
    <scope>NUCLEOTIDE SEQUENCE [LARGE SCALE GENOMIC DNA]</scope>
    <source>
        <strain evidence="2 3">LMG 29911</strain>
    </source>
</reference>
<dbReference type="InterPro" id="IPR029058">
    <property type="entry name" value="AB_hydrolase_fold"/>
</dbReference>
<keyword evidence="3" id="KW-1185">Reference proteome</keyword>
<sequence length="291" mass="31687">MIEHAVIFCNGRGEKLVGVYHEPAQKPRAAIVMFHGWSGTRCGPHQMLTRAARAFCARDFAVLRFDFAGRGDSDGNCELATLATMQQDARAAFDFLRQKTPAPLIVLGLCSGCEIVVAGVEADADVAGAILWSAPVFAAPPSQALAAKKRGVNLKKYARKLLSVATYTKILRGQIDTQSVSKALAGQGGSASKNLESNAPGQLPPGFRRACLEKWRQFAAPRLHIYGGADPITEESLQFYRETSGTEPEIALIAGANHSFYGLEWEREVFEITLEWLEARDFSNLIRSSNS</sequence>
<dbReference type="PANTHER" id="PTHR22946">
    <property type="entry name" value="DIENELACTONE HYDROLASE DOMAIN-CONTAINING PROTEIN-RELATED"/>
    <property type="match status" value="1"/>
</dbReference>
<dbReference type="Gene3D" id="3.40.50.1820">
    <property type="entry name" value="alpha/beta hydrolase"/>
    <property type="match status" value="1"/>
</dbReference>
<evidence type="ECO:0000313" key="3">
    <source>
        <dbReference type="Proteomes" id="UP000237684"/>
    </source>
</evidence>
<organism evidence="2 3">
    <name type="scientific">Abditibacterium utsteinense</name>
    <dbReference type="NCBI Taxonomy" id="1960156"/>
    <lineage>
        <taxon>Bacteria</taxon>
        <taxon>Pseudomonadati</taxon>
        <taxon>Abditibacteriota</taxon>
        <taxon>Abditibacteriia</taxon>
        <taxon>Abditibacteriales</taxon>
        <taxon>Abditibacteriaceae</taxon>
        <taxon>Abditibacterium</taxon>
    </lineage>
</organism>
<comment type="caution">
    <text evidence="2">The sequence shown here is derived from an EMBL/GenBank/DDBJ whole genome shotgun (WGS) entry which is preliminary data.</text>
</comment>
<dbReference type="GO" id="GO:0016787">
    <property type="term" value="F:hydrolase activity"/>
    <property type="evidence" value="ECO:0007669"/>
    <property type="project" value="UniProtKB-KW"/>
</dbReference>
<feature type="domain" description="Serine aminopeptidase S33" evidence="1">
    <location>
        <begin position="25"/>
        <end position="260"/>
    </location>
</feature>
<keyword evidence="2" id="KW-0378">Hydrolase</keyword>
<evidence type="ECO:0000313" key="2">
    <source>
        <dbReference type="EMBL" id="PQV64979.1"/>
    </source>
</evidence>
<protein>
    <submittedName>
        <fullName evidence="2">Lysophospholipase, alpha-beta hydrolase superfamily</fullName>
    </submittedName>
</protein>
<dbReference type="InterPro" id="IPR050261">
    <property type="entry name" value="FrsA_esterase"/>
</dbReference>
<dbReference type="AlphaFoldDB" id="A0A2S8SW29"/>
<dbReference type="SUPFAM" id="SSF53474">
    <property type="entry name" value="alpha/beta-Hydrolases"/>
    <property type="match status" value="1"/>
</dbReference>
<evidence type="ECO:0000259" key="1">
    <source>
        <dbReference type="Pfam" id="PF12146"/>
    </source>
</evidence>
<accession>A0A2S8SW29</accession>
<dbReference type="Proteomes" id="UP000237684">
    <property type="component" value="Unassembled WGS sequence"/>
</dbReference>
<dbReference type="Pfam" id="PF12146">
    <property type="entry name" value="Hydrolase_4"/>
    <property type="match status" value="1"/>
</dbReference>
<dbReference type="EMBL" id="NIGF01000003">
    <property type="protein sequence ID" value="PQV64979.1"/>
    <property type="molecule type" value="Genomic_DNA"/>
</dbReference>
<dbReference type="InParanoid" id="A0A2S8SW29"/>
<dbReference type="RefSeq" id="WP_105482845.1">
    <property type="nucleotide sequence ID" value="NZ_NIGF01000003.1"/>
</dbReference>
<proteinExistence type="predicted"/>
<gene>
    <name evidence="2" type="ORF">B1R32_103249</name>
</gene>
<name>A0A2S8SW29_9BACT</name>